<evidence type="ECO:0008006" key="4">
    <source>
        <dbReference type="Google" id="ProtNLM"/>
    </source>
</evidence>
<dbReference type="NCBIfam" id="NF045833">
    <property type="entry name" value="P80_membrane"/>
    <property type="match status" value="1"/>
</dbReference>
<keyword evidence="3" id="KW-1185">Reference proteome</keyword>
<accession>A0ABZ2TNB6</accession>
<evidence type="ECO:0000256" key="1">
    <source>
        <dbReference type="SAM" id="Phobius"/>
    </source>
</evidence>
<proteinExistence type="predicted"/>
<name>A0ABZ2TNB6_9BACT</name>
<dbReference type="EMBL" id="CP088155">
    <property type="protein sequence ID" value="WYM97602.1"/>
    <property type="molecule type" value="Genomic_DNA"/>
</dbReference>
<keyword evidence="1" id="KW-0472">Membrane</keyword>
<reference evidence="2" key="1">
    <citation type="submission" date="2021-11" db="EMBL/GenBank/DDBJ databases">
        <title>The first genome sequence of unculturable Mycoplasma faucium obtained by de novo assembly of metagenomic reads.</title>
        <authorList>
            <person name="Sabat A.J."/>
            <person name="Bathoorn E."/>
            <person name="Akkerboom V."/>
            <person name="Friedrich A.W."/>
        </authorList>
    </citation>
    <scope>NUCLEOTIDE SEQUENCE [LARGE SCALE GENOMIC DNA]</scope>
    <source>
        <strain evidence="2">UMCG-MFM1</strain>
    </source>
</reference>
<keyword evidence="1" id="KW-0812">Transmembrane</keyword>
<dbReference type="Proteomes" id="UP001622612">
    <property type="component" value="Chromosome"/>
</dbReference>
<organism evidence="2 3">
    <name type="scientific">Metamycoplasma faucium</name>
    <dbReference type="NCBI Taxonomy" id="56142"/>
    <lineage>
        <taxon>Bacteria</taxon>
        <taxon>Bacillati</taxon>
        <taxon>Mycoplasmatota</taxon>
        <taxon>Mycoplasmoidales</taxon>
        <taxon>Metamycoplasmataceae</taxon>
        <taxon>Metamycoplasma</taxon>
    </lineage>
</organism>
<feature type="transmembrane region" description="Helical" evidence="1">
    <location>
        <begin position="20"/>
        <end position="43"/>
    </location>
</feature>
<evidence type="ECO:0000313" key="3">
    <source>
        <dbReference type="Proteomes" id="UP001622612"/>
    </source>
</evidence>
<evidence type="ECO:0000313" key="2">
    <source>
        <dbReference type="EMBL" id="WYM97602.1"/>
    </source>
</evidence>
<keyword evidence="1" id="KW-1133">Transmembrane helix</keyword>
<protein>
    <recommendedName>
        <fullName evidence="4">Membrane protein P80</fullName>
    </recommendedName>
</protein>
<gene>
    <name evidence="2" type="ORF">LQ356_01750</name>
</gene>
<dbReference type="RefSeq" id="WP_405312151.1">
    <property type="nucleotide sequence ID" value="NZ_CP088155.1"/>
</dbReference>
<sequence>MAKKVKVIRTTEQQVKRKKIILGTTWGIILTGLVTTGITIPVVQAHKALPKKTPLLRDSDVIFEMTLSDGSIYKLTYGDVKKLDNSINEKAHLASEMNKHLVEYLYEKEYEASLKYEAIYNANKIAANTKTFALDSVEKVREKITKEITELENKFKEQFSYQKKWEEKFKEEIAKDAYGKAKTKQEAIDYKVAQKMKDDAFRRYKFEINQDFTYNELKAGYITANSDVFYTYKGKKIQIAKKGDKIPLPFAKENQNYVLPPEDSPELSSNKKDTYKVHMFTTKSFDFGLKSIDRFIEAWAKLKQLITSEFKLAAKPDKDRTKPWTVTKDELIKLFSFSAYRSSQTGKTLVDMGINRLAHFKGISSALQNLDGVLKPEDIREALNDQTAIENISSSTTNAKKFGSEGFKSIEDRASNSDPSTYMSLLSTLISKATSEDKIFKPEVKDNLFNTLREKLLEIFKSEDLELYNFLKNSANYGEVDSSSDYANKFAEYNARIKKVIERRFEKEKSVIEKEAGEAFRDTFKFDTSSITDPRLKKYLDGQISSIIKVGNNYVYATSSGITIQNIFHLDKVDVIKSLIRRDLAIKSKANYTSEFNEPLLSLESMFNKLITSEFQLNDLLTNDPDFKKFIKEKKYKDLSGNEKTFDDKTISDLIDYHKTLAGLAKSKLIDNKSKQIKDWMKKQIESHLNADFRRDYSKNKWYLAGHEDKMGKENILPYLFKVIQDYLIK</sequence>